<dbReference type="OrthoDB" id="7619808at2"/>
<proteinExistence type="predicted"/>
<dbReference type="AlphaFoldDB" id="A0A238JY90"/>
<name>A0A238JY90_9RHOB</name>
<sequence>MDAQITAELDAAVVELLLEICPEVRFVPKYGGKLFEAVAGDASSQFGGYFFYKNHMNIEFTKGVNLADPTGILHGAGKLRRHIKITSMQELQTAAVRELIGQAADRA</sequence>
<keyword evidence="3" id="KW-1185">Reference proteome</keyword>
<dbReference type="Pfam" id="PF08818">
    <property type="entry name" value="DUF1801"/>
    <property type="match status" value="1"/>
</dbReference>
<feature type="domain" description="YdhG-like" evidence="1">
    <location>
        <begin position="12"/>
        <end position="103"/>
    </location>
</feature>
<reference evidence="2 3" key="1">
    <citation type="submission" date="2017-05" db="EMBL/GenBank/DDBJ databases">
        <authorList>
            <person name="Song R."/>
            <person name="Chenine A.L."/>
            <person name="Ruprecht R.M."/>
        </authorList>
    </citation>
    <scope>NUCLEOTIDE SEQUENCE [LARGE SCALE GENOMIC DNA]</scope>
    <source>
        <strain evidence="2 3">CECT 8663</strain>
    </source>
</reference>
<evidence type="ECO:0000313" key="3">
    <source>
        <dbReference type="Proteomes" id="UP000220836"/>
    </source>
</evidence>
<organism evidence="2 3">
    <name type="scientific">Pelagimonas varians</name>
    <dbReference type="NCBI Taxonomy" id="696760"/>
    <lineage>
        <taxon>Bacteria</taxon>
        <taxon>Pseudomonadati</taxon>
        <taxon>Pseudomonadota</taxon>
        <taxon>Alphaproteobacteria</taxon>
        <taxon>Rhodobacterales</taxon>
        <taxon>Roseobacteraceae</taxon>
        <taxon>Pelagimonas</taxon>
    </lineage>
</organism>
<accession>A0A238JY90</accession>
<dbReference type="RefSeq" id="WP_097803093.1">
    <property type="nucleotide sequence ID" value="NZ_FXYH01000002.1"/>
</dbReference>
<dbReference type="SUPFAM" id="SSF159888">
    <property type="entry name" value="YdhG-like"/>
    <property type="match status" value="1"/>
</dbReference>
<gene>
    <name evidence="2" type="ORF">PEV8663_00536</name>
</gene>
<dbReference type="Proteomes" id="UP000220836">
    <property type="component" value="Unassembled WGS sequence"/>
</dbReference>
<dbReference type="InterPro" id="IPR014922">
    <property type="entry name" value="YdhG-like"/>
</dbReference>
<evidence type="ECO:0000259" key="1">
    <source>
        <dbReference type="Pfam" id="PF08818"/>
    </source>
</evidence>
<evidence type="ECO:0000313" key="2">
    <source>
        <dbReference type="EMBL" id="SMX35620.1"/>
    </source>
</evidence>
<protein>
    <recommendedName>
        <fullName evidence="1">YdhG-like domain-containing protein</fullName>
    </recommendedName>
</protein>
<dbReference type="EMBL" id="FXYH01000002">
    <property type="protein sequence ID" value="SMX35620.1"/>
    <property type="molecule type" value="Genomic_DNA"/>
</dbReference>